<accession>F3CK86</accession>
<dbReference type="HOGENOM" id="CLU_3121726_0_0_6"/>
<reference evidence="1 2" key="1">
    <citation type="journal article" date="2011" name="PLoS Pathog.">
        <title>Dynamic evolution of pathogenicity revealed by sequencing and comparative genomics of 19 Pseudomonas syringae isolates.</title>
        <authorList>
            <person name="Baltrus D.A."/>
            <person name="Nishimura M.T."/>
            <person name="Romanchuk A."/>
            <person name="Chang J.H."/>
            <person name="Mukhtar M.S."/>
            <person name="Cherkis K."/>
            <person name="Roach J."/>
            <person name="Grant S.R."/>
            <person name="Jones C.D."/>
            <person name="Dangl J.L."/>
        </authorList>
    </citation>
    <scope>NUCLEOTIDE SEQUENCE [LARGE SCALE GENOMIC DNA]</scope>
    <source>
        <strain evidence="2">race 4</strain>
    </source>
</reference>
<name>F3CK86_PSESG</name>
<evidence type="ECO:0000313" key="2">
    <source>
        <dbReference type="Proteomes" id="UP000005466"/>
    </source>
</evidence>
<proteinExistence type="predicted"/>
<dbReference type="EMBL" id="ADWY01004350">
    <property type="protein sequence ID" value="EGH19678.1"/>
    <property type="molecule type" value="Genomic_DNA"/>
</dbReference>
<comment type="caution">
    <text evidence="1">The sequence shown here is derived from an EMBL/GenBank/DDBJ whole genome shotgun (WGS) entry which is preliminary data.</text>
</comment>
<dbReference type="BioCyc" id="PSYR875330:G11XH-2963-MONOMER"/>
<gene>
    <name evidence="1" type="ORF">Pgy4_42634</name>
</gene>
<organism evidence="1 2">
    <name type="scientific">Pseudomonas savastanoi pv. glycinea str. race 4</name>
    <dbReference type="NCBI Taxonomy" id="875330"/>
    <lineage>
        <taxon>Bacteria</taxon>
        <taxon>Pseudomonadati</taxon>
        <taxon>Pseudomonadota</taxon>
        <taxon>Gammaproteobacteria</taxon>
        <taxon>Pseudomonadales</taxon>
        <taxon>Pseudomonadaceae</taxon>
        <taxon>Pseudomonas</taxon>
    </lineage>
</organism>
<protein>
    <submittedName>
        <fullName evidence="1">Uncharacterized protein</fullName>
    </submittedName>
</protein>
<dbReference type="Proteomes" id="UP000005466">
    <property type="component" value="Unassembled WGS sequence"/>
</dbReference>
<dbReference type="AlphaFoldDB" id="F3CK86"/>
<evidence type="ECO:0000313" key="1">
    <source>
        <dbReference type="EMBL" id="EGH19678.1"/>
    </source>
</evidence>
<sequence length="50" mass="5491">MDVVRKAMEKDGYRAIGGADVQIRHIQYAGLNLFQRIPPSVKCACISLSA</sequence>